<feature type="transmembrane region" description="Helical" evidence="1">
    <location>
        <begin position="125"/>
        <end position="154"/>
    </location>
</feature>
<feature type="transmembrane region" description="Helical" evidence="1">
    <location>
        <begin position="160"/>
        <end position="184"/>
    </location>
</feature>
<dbReference type="EMBL" id="VSSQ01000226">
    <property type="protein sequence ID" value="MPL86727.1"/>
    <property type="molecule type" value="Genomic_DNA"/>
</dbReference>
<feature type="transmembrane region" description="Helical" evidence="1">
    <location>
        <begin position="240"/>
        <end position="261"/>
    </location>
</feature>
<name>A0A644V6A3_9ZZZZ</name>
<feature type="transmembrane region" description="Helical" evidence="1">
    <location>
        <begin position="214"/>
        <end position="234"/>
    </location>
</feature>
<keyword evidence="1" id="KW-0812">Transmembrane</keyword>
<dbReference type="InterPro" id="IPR025098">
    <property type="entry name" value="DUF4013"/>
</dbReference>
<keyword evidence="1" id="KW-0472">Membrane</keyword>
<accession>A0A644V6A3</accession>
<evidence type="ECO:0008006" key="3">
    <source>
        <dbReference type="Google" id="ProtNLM"/>
    </source>
</evidence>
<evidence type="ECO:0000313" key="2">
    <source>
        <dbReference type="EMBL" id="MPL86727.1"/>
    </source>
</evidence>
<protein>
    <recommendedName>
        <fullName evidence="3">DUF4013 domain-containing protein</fullName>
    </recommendedName>
</protein>
<dbReference type="AlphaFoldDB" id="A0A644V6A3"/>
<dbReference type="Pfam" id="PF13197">
    <property type="entry name" value="DUF4013"/>
    <property type="match status" value="1"/>
</dbReference>
<sequence length="265" mass="28806">MREHGFSRSGGPVPGQFPFSCAKKPVYPEISERSQRLFYILERSSINYLKKGDGILMSIGIGENLTGSFGYAKDKLMGSIGNWILLIILTIIPIVNFIAMGTYLKVYRGEDPKVEHIGKSFIDGLLAFIIAFLYMLIPTIIVMILGGGSIFAAAASGSTAAVAGVGAGVLALAIILYLLFALVMTPAIVNFARKGFGAAFHFGEIFGMISKAGWLKYIISIILLAIIFGIIGLLGMIPFIGWLIMLIIYPFLIVWAAKFYANLFE</sequence>
<comment type="caution">
    <text evidence="2">The sequence shown here is derived from an EMBL/GenBank/DDBJ whole genome shotgun (WGS) entry which is preliminary data.</text>
</comment>
<proteinExistence type="predicted"/>
<organism evidence="2">
    <name type="scientific">bioreactor metagenome</name>
    <dbReference type="NCBI Taxonomy" id="1076179"/>
    <lineage>
        <taxon>unclassified sequences</taxon>
        <taxon>metagenomes</taxon>
        <taxon>ecological metagenomes</taxon>
    </lineage>
</organism>
<reference evidence="2" key="1">
    <citation type="submission" date="2019-08" db="EMBL/GenBank/DDBJ databases">
        <authorList>
            <person name="Kucharzyk K."/>
            <person name="Murdoch R.W."/>
            <person name="Higgins S."/>
            <person name="Loffler F."/>
        </authorList>
    </citation>
    <scope>NUCLEOTIDE SEQUENCE</scope>
</reference>
<keyword evidence="1" id="KW-1133">Transmembrane helix</keyword>
<feature type="transmembrane region" description="Helical" evidence="1">
    <location>
        <begin position="83"/>
        <end position="104"/>
    </location>
</feature>
<evidence type="ECO:0000256" key="1">
    <source>
        <dbReference type="SAM" id="Phobius"/>
    </source>
</evidence>
<gene>
    <name evidence="2" type="ORF">SDC9_32713</name>
</gene>